<evidence type="ECO:0000313" key="2">
    <source>
        <dbReference type="EMBL" id="OHA02575.1"/>
    </source>
</evidence>
<dbReference type="InterPro" id="IPR001279">
    <property type="entry name" value="Metallo-B-lactamas"/>
</dbReference>
<proteinExistence type="predicted"/>
<reference evidence="2 3" key="1">
    <citation type="journal article" date="2016" name="Nat. Commun.">
        <title>Thousands of microbial genomes shed light on interconnected biogeochemical processes in an aquifer system.</title>
        <authorList>
            <person name="Anantharaman K."/>
            <person name="Brown C.T."/>
            <person name="Hug L.A."/>
            <person name="Sharon I."/>
            <person name="Castelle C.J."/>
            <person name="Probst A.J."/>
            <person name="Thomas B.C."/>
            <person name="Singh A."/>
            <person name="Wilkins M.J."/>
            <person name="Karaoz U."/>
            <person name="Brodie E.L."/>
            <person name="Williams K.H."/>
            <person name="Hubbard S.S."/>
            <person name="Banfield J.F."/>
        </authorList>
    </citation>
    <scope>NUCLEOTIDE SEQUENCE [LARGE SCALE GENOMIC DNA]</scope>
</reference>
<dbReference type="Gene3D" id="3.60.15.10">
    <property type="entry name" value="Ribonuclease Z/Hydroxyacylglutathione hydrolase-like"/>
    <property type="match status" value="1"/>
</dbReference>
<dbReference type="AlphaFoldDB" id="A0A1G2KSY9"/>
<comment type="caution">
    <text evidence="2">The sequence shown here is derived from an EMBL/GenBank/DDBJ whole genome shotgun (WGS) entry which is preliminary data.</text>
</comment>
<evidence type="ECO:0000259" key="1">
    <source>
        <dbReference type="SMART" id="SM00849"/>
    </source>
</evidence>
<gene>
    <name evidence="2" type="ORF">A3C92_02945</name>
</gene>
<dbReference type="InterPro" id="IPR036866">
    <property type="entry name" value="RibonucZ/Hydroxyglut_hydro"/>
</dbReference>
<evidence type="ECO:0000313" key="3">
    <source>
        <dbReference type="Proteomes" id="UP000177177"/>
    </source>
</evidence>
<dbReference type="InterPro" id="IPR050855">
    <property type="entry name" value="NDM-1-like"/>
</dbReference>
<dbReference type="SUPFAM" id="SSF56281">
    <property type="entry name" value="Metallo-hydrolase/oxidoreductase"/>
    <property type="match status" value="1"/>
</dbReference>
<dbReference type="PANTHER" id="PTHR42951:SF4">
    <property type="entry name" value="ACYL-COENZYME A THIOESTERASE MBLAC2"/>
    <property type="match status" value="1"/>
</dbReference>
<accession>A0A1G2KSY9</accession>
<dbReference type="Proteomes" id="UP000177177">
    <property type="component" value="Unassembled WGS sequence"/>
</dbReference>
<name>A0A1G2KSY9_9BACT</name>
<sequence length="237" mass="26965">MKDCFKIEKIVADIYLVTEPYFRGHANLFLLTGLPFDLLVDAGLGLCDLKKFLTSRGFRPKVVITHGHFDHIGGLSHFTDEDVLVSPLTAANIVEKRLWGLNFLKPEYFDSQHTREVIGKSPPEVCADFAIRLPKMTPSEISEISIGERLLRIISLPGHTDDSIVLHDEKNRMLVTGDMLYDGGIYADFPNSDKTAFKRSLNHLRTLDFEYVLPGHNEILSRAQAMRVIDRWHSWLC</sequence>
<dbReference type="PANTHER" id="PTHR42951">
    <property type="entry name" value="METALLO-BETA-LACTAMASE DOMAIN-CONTAINING"/>
    <property type="match status" value="1"/>
</dbReference>
<organism evidence="2 3">
    <name type="scientific">Candidatus Sungbacteria bacterium RIFCSPHIGHO2_02_FULL_53_17</name>
    <dbReference type="NCBI Taxonomy" id="1802275"/>
    <lineage>
        <taxon>Bacteria</taxon>
        <taxon>Candidatus Sungiibacteriota</taxon>
    </lineage>
</organism>
<dbReference type="Pfam" id="PF00753">
    <property type="entry name" value="Lactamase_B"/>
    <property type="match status" value="1"/>
</dbReference>
<dbReference type="EMBL" id="MHQN01000033">
    <property type="protein sequence ID" value="OHA02575.1"/>
    <property type="molecule type" value="Genomic_DNA"/>
</dbReference>
<dbReference type="SMART" id="SM00849">
    <property type="entry name" value="Lactamase_B"/>
    <property type="match status" value="1"/>
</dbReference>
<feature type="domain" description="Metallo-beta-lactamase" evidence="1">
    <location>
        <begin position="25"/>
        <end position="216"/>
    </location>
</feature>
<protein>
    <recommendedName>
        <fullName evidence="1">Metallo-beta-lactamase domain-containing protein</fullName>
    </recommendedName>
</protein>